<evidence type="ECO:0000256" key="6">
    <source>
        <dbReference type="ARBA" id="ARBA00023180"/>
    </source>
</evidence>
<dbReference type="EMBL" id="HBGJ01001591">
    <property type="protein sequence ID" value="CAD9242730.1"/>
    <property type="molecule type" value="Transcribed_RNA"/>
</dbReference>
<feature type="domain" description="Polycystin cation channel PKD1/PKD2" evidence="10">
    <location>
        <begin position="392"/>
        <end position="622"/>
    </location>
</feature>
<dbReference type="PRINTS" id="PR01433">
    <property type="entry name" value="POLYCYSTIN2"/>
</dbReference>
<dbReference type="PANTHER" id="PTHR10877">
    <property type="entry name" value="POLYCYSTIN FAMILY MEMBER"/>
    <property type="match status" value="1"/>
</dbReference>
<evidence type="ECO:0000256" key="2">
    <source>
        <dbReference type="ARBA" id="ARBA00007200"/>
    </source>
</evidence>
<feature type="region of interest" description="Disordered" evidence="8">
    <location>
        <begin position="991"/>
        <end position="1067"/>
    </location>
</feature>
<dbReference type="InterPro" id="IPR013122">
    <property type="entry name" value="PKD1_2_channel"/>
</dbReference>
<keyword evidence="4 9" id="KW-1133">Transmembrane helix</keyword>
<gene>
    <name evidence="12" type="ORF">PPAR1163_LOCUS1074</name>
</gene>
<feature type="region of interest" description="Disordered" evidence="8">
    <location>
        <begin position="801"/>
        <end position="820"/>
    </location>
</feature>
<evidence type="ECO:0000256" key="4">
    <source>
        <dbReference type="ARBA" id="ARBA00022989"/>
    </source>
</evidence>
<organism evidence="12">
    <name type="scientific">Phaeomonas parva</name>
    <dbReference type="NCBI Taxonomy" id="124430"/>
    <lineage>
        <taxon>Eukaryota</taxon>
        <taxon>Sar</taxon>
        <taxon>Stramenopiles</taxon>
        <taxon>Ochrophyta</taxon>
        <taxon>Pinguiophyceae</taxon>
        <taxon>Pinguiochrysidales</taxon>
        <taxon>Pinguiochrysidaceae</taxon>
        <taxon>Phaeomonas</taxon>
    </lineage>
</organism>
<dbReference type="Pfam" id="PF20519">
    <property type="entry name" value="Polycystin_dom"/>
    <property type="match status" value="1"/>
</dbReference>
<feature type="compositionally biased region" description="Low complexity" evidence="8">
    <location>
        <begin position="1029"/>
        <end position="1053"/>
    </location>
</feature>
<dbReference type="PANTHER" id="PTHR10877:SF183">
    <property type="entry name" value="AT14535P-RELATED"/>
    <property type="match status" value="1"/>
</dbReference>
<evidence type="ECO:0000256" key="8">
    <source>
        <dbReference type="SAM" id="MobiDB-lite"/>
    </source>
</evidence>
<accession>A0A7S1TP90</accession>
<dbReference type="AlphaFoldDB" id="A0A7S1TP90"/>
<feature type="compositionally biased region" description="Basic and acidic residues" evidence="8">
    <location>
        <begin position="1015"/>
        <end position="1024"/>
    </location>
</feature>
<feature type="transmembrane region" description="Helical" evidence="9">
    <location>
        <begin position="589"/>
        <end position="613"/>
    </location>
</feature>
<dbReference type="InterPro" id="IPR051223">
    <property type="entry name" value="Polycystin"/>
</dbReference>
<dbReference type="GO" id="GO:0016020">
    <property type="term" value="C:membrane"/>
    <property type="evidence" value="ECO:0007669"/>
    <property type="project" value="UniProtKB-SubCell"/>
</dbReference>
<feature type="transmembrane region" description="Helical" evidence="9">
    <location>
        <begin position="124"/>
        <end position="140"/>
    </location>
</feature>
<reference evidence="12" key="1">
    <citation type="submission" date="2021-01" db="EMBL/GenBank/DDBJ databases">
        <authorList>
            <person name="Corre E."/>
            <person name="Pelletier E."/>
            <person name="Niang G."/>
            <person name="Scheremetjew M."/>
            <person name="Finn R."/>
            <person name="Kale V."/>
            <person name="Holt S."/>
            <person name="Cochrane G."/>
            <person name="Meng A."/>
            <person name="Brown T."/>
            <person name="Cohen L."/>
        </authorList>
    </citation>
    <scope>NUCLEOTIDE SEQUENCE</scope>
    <source>
        <strain evidence="12">CCMP2877</strain>
    </source>
</reference>
<feature type="transmembrane region" description="Helical" evidence="9">
    <location>
        <begin position="431"/>
        <end position="455"/>
    </location>
</feature>
<evidence type="ECO:0000313" key="12">
    <source>
        <dbReference type="EMBL" id="CAD9242730.1"/>
    </source>
</evidence>
<proteinExistence type="inferred from homology"/>
<dbReference type="Pfam" id="PF08016">
    <property type="entry name" value="PKD_channel"/>
    <property type="match status" value="1"/>
</dbReference>
<protein>
    <recommendedName>
        <fullName evidence="13">Polycystin cation channel PKD1/PKD2 domain-containing protein</fullName>
    </recommendedName>
</protein>
<comment type="subcellular location">
    <subcellularLocation>
        <location evidence="1">Membrane</location>
        <topology evidence="1">Multi-pass membrane protein</topology>
    </subcellularLocation>
</comment>
<feature type="domain" description="Polycystin" evidence="11">
    <location>
        <begin position="171"/>
        <end position="374"/>
    </location>
</feature>
<feature type="compositionally biased region" description="Polar residues" evidence="8">
    <location>
        <begin position="992"/>
        <end position="1003"/>
    </location>
</feature>
<feature type="transmembrane region" description="Helical" evidence="9">
    <location>
        <begin position="530"/>
        <end position="553"/>
    </location>
</feature>
<evidence type="ECO:0000259" key="10">
    <source>
        <dbReference type="Pfam" id="PF08016"/>
    </source>
</evidence>
<feature type="disulfide bond" evidence="7">
    <location>
        <begin position="239"/>
        <end position="254"/>
    </location>
</feature>
<keyword evidence="5 9" id="KW-0472">Membrane</keyword>
<evidence type="ECO:0000256" key="5">
    <source>
        <dbReference type="ARBA" id="ARBA00023136"/>
    </source>
</evidence>
<keyword evidence="6" id="KW-0325">Glycoprotein</keyword>
<feature type="transmembrane region" description="Helical" evidence="9">
    <location>
        <begin position="390"/>
        <end position="410"/>
    </location>
</feature>
<sequence length="1067" mass="118679">MEEAKRGEGARRGRRPSTPGTLLANTAGALDKGFKKGVNIGTNVAARGANAAQKGANYATKQAYKAADQAKQLAGMESGGESGEPKWTAMLSDDARSRLDRYDVLSDRKMFTYDRRVVSPLKNMIMYLTLCVCFTFAVFARQDQHLFYEFQLSVRNQLEGGSIYATNDMTFADIRNADDAFAYVKNVMLPVLYQKGLDYNGREFPAHPVTAYSPYLHSYVNLVLGTVRIRQVQASGDTCPIKDDADSLEYLPECVGKYEIINEETSDLEFDNGTTVFRYRAESQMDDGGNFLSPVTGIRYGAGGYHEDLPLDVAEATAKVEELQTNFATLATRAIFVDFSLYNPNADLFLRGRHIFERLPSGSWYCNLFIHSAPLLQDIRALSGDGVPRINTATVIIELMVYIIVIYYMFTLVDEIVEAYDTFTEFVKSPWNCIDVAIAASFTVTIVLRVFWLLAALTITYNNGGADWADVEIEDRQDSEFFKLRQAVAFYIYSRNVFGGGILLCFFKSFRFMAINPRFSLFTRTISKSINEMVTLTLVLAVIIFGFAVAFRLTVGHALPEYRTFTEATISLLLMLLGSFNLQSIRDTAPFFGTLLFVTYCLITVFVLLSMLLKIVDSAFETSRAEGKENASSLAQLGNDFRRAVHLIVSDFRFFFGACCETCFLLCKSAITGKKVVDTSRAMSIEELEYEAMEREREAQKKRALAEGKERAKYKRSMSHRLHEVPFDPVLHGDRKNWTRLVILKRNFKLLEEDDIDVQELGRRVENVQSRQTTITEFIGRYKNAVQEKMRMTRQIAERRKRAAESAASPMRKGKGTTRRIKSAAELTKTASVTGRTENLVIPHATADLLGEVNQPFDRGGAVLVKVPSEAPIGTIESHRIREKDIVRATGKVTRLADTEYKTVPVANKTTVDEADLEAARKLARSMDLSPKASRGGAPEKEASADRSPSPSRFRLQVEGDAGSKPPRFGSTPSSMNHSVMSFDLVGDSFAGTHTPSNESSEASDFGDTFGVGHHPSEHAKRDLPTIPATPARGTRRAGAAEAEPSSLSPARSVKWSDGVTETDFEA</sequence>
<evidence type="ECO:0000256" key="7">
    <source>
        <dbReference type="PIRSR" id="PIRSR603915-2"/>
    </source>
</evidence>
<dbReference type="GO" id="GO:0005509">
    <property type="term" value="F:calcium ion binding"/>
    <property type="evidence" value="ECO:0007669"/>
    <property type="project" value="InterPro"/>
</dbReference>
<feature type="compositionally biased region" description="Basic and acidic residues" evidence="8">
    <location>
        <begin position="1"/>
        <end position="11"/>
    </location>
</feature>
<feature type="region of interest" description="Disordered" evidence="8">
    <location>
        <begin position="1"/>
        <end position="25"/>
    </location>
</feature>
<evidence type="ECO:0000256" key="3">
    <source>
        <dbReference type="ARBA" id="ARBA00022692"/>
    </source>
</evidence>
<dbReference type="InterPro" id="IPR003915">
    <property type="entry name" value="PKD_2"/>
</dbReference>
<evidence type="ECO:0000259" key="11">
    <source>
        <dbReference type="Pfam" id="PF20519"/>
    </source>
</evidence>
<evidence type="ECO:0000256" key="9">
    <source>
        <dbReference type="SAM" id="Phobius"/>
    </source>
</evidence>
<dbReference type="Gene3D" id="1.10.287.70">
    <property type="match status" value="1"/>
</dbReference>
<keyword evidence="3 9" id="KW-0812">Transmembrane</keyword>
<feature type="transmembrane region" description="Helical" evidence="9">
    <location>
        <begin position="488"/>
        <end position="510"/>
    </location>
</feature>
<evidence type="ECO:0008006" key="13">
    <source>
        <dbReference type="Google" id="ProtNLM"/>
    </source>
</evidence>
<evidence type="ECO:0000256" key="1">
    <source>
        <dbReference type="ARBA" id="ARBA00004141"/>
    </source>
</evidence>
<feature type="region of interest" description="Disordered" evidence="8">
    <location>
        <begin position="925"/>
        <end position="976"/>
    </location>
</feature>
<dbReference type="InterPro" id="IPR046791">
    <property type="entry name" value="Polycystin_dom"/>
</dbReference>
<comment type="similarity">
    <text evidence="2">Belongs to the polycystin family.</text>
</comment>
<feature type="transmembrane region" description="Helical" evidence="9">
    <location>
        <begin position="565"/>
        <end position="582"/>
    </location>
</feature>
<name>A0A7S1TP90_9STRA</name>